<evidence type="ECO:0000256" key="3">
    <source>
        <dbReference type="ARBA" id="ARBA00023163"/>
    </source>
</evidence>
<dbReference type="GO" id="GO:0016593">
    <property type="term" value="C:Cdc73/Paf1 complex"/>
    <property type="evidence" value="ECO:0007669"/>
    <property type="project" value="TreeGrafter"/>
</dbReference>
<feature type="compositionally biased region" description="Basic residues" evidence="5">
    <location>
        <begin position="18"/>
        <end position="29"/>
    </location>
</feature>
<comment type="caution">
    <text evidence="7">The sequence shown here is derived from an EMBL/GenBank/DDBJ whole genome shotgun (WGS) entry which is preliminary data.</text>
</comment>
<feature type="compositionally biased region" description="Basic and acidic residues" evidence="5">
    <location>
        <begin position="123"/>
        <end position="136"/>
    </location>
</feature>
<evidence type="ECO:0000256" key="2">
    <source>
        <dbReference type="ARBA" id="ARBA00023015"/>
    </source>
</evidence>
<evidence type="ECO:0000256" key="4">
    <source>
        <dbReference type="ARBA" id="ARBA00023242"/>
    </source>
</evidence>
<evidence type="ECO:0000313" key="8">
    <source>
        <dbReference type="Proteomes" id="UP000777482"/>
    </source>
</evidence>
<feature type="compositionally biased region" description="Basic and acidic residues" evidence="5">
    <location>
        <begin position="476"/>
        <end position="493"/>
    </location>
</feature>
<accession>A0A9P6W8W9</accession>
<dbReference type="EMBL" id="PUHQ01000002">
    <property type="protein sequence ID" value="KAG0667248.1"/>
    <property type="molecule type" value="Genomic_DNA"/>
</dbReference>
<evidence type="ECO:0000259" key="6">
    <source>
        <dbReference type="PROSITE" id="PS51360"/>
    </source>
</evidence>
<keyword evidence="3" id="KW-0804">Transcription</keyword>
<evidence type="ECO:0000256" key="1">
    <source>
        <dbReference type="ARBA" id="ARBA00004123"/>
    </source>
</evidence>
<keyword evidence="2" id="KW-0805">Transcription regulation</keyword>
<feature type="compositionally biased region" description="Basic and acidic residues" evidence="5">
    <location>
        <begin position="193"/>
        <end position="202"/>
    </location>
</feature>
<feature type="region of interest" description="Disordered" evidence="5">
    <location>
        <begin position="1"/>
        <end position="106"/>
    </location>
</feature>
<dbReference type="OrthoDB" id="166375at2759"/>
<dbReference type="GO" id="GO:1990269">
    <property type="term" value="F:RNA polymerase II C-terminal domain phosphoserine binding"/>
    <property type="evidence" value="ECO:0007669"/>
    <property type="project" value="TreeGrafter"/>
</dbReference>
<keyword evidence="8" id="KW-1185">Reference proteome</keyword>
<evidence type="ECO:0000256" key="5">
    <source>
        <dbReference type="SAM" id="MobiDB-lite"/>
    </source>
</evidence>
<organism evidence="7 8">
    <name type="scientific">Rhodotorula mucilaginosa</name>
    <name type="common">Yeast</name>
    <name type="synonym">Rhodotorula rubra</name>
    <dbReference type="NCBI Taxonomy" id="5537"/>
    <lineage>
        <taxon>Eukaryota</taxon>
        <taxon>Fungi</taxon>
        <taxon>Dikarya</taxon>
        <taxon>Basidiomycota</taxon>
        <taxon>Pucciniomycotina</taxon>
        <taxon>Microbotryomycetes</taxon>
        <taxon>Sporidiobolales</taxon>
        <taxon>Sporidiobolaceae</taxon>
        <taxon>Rhodotorula</taxon>
    </lineage>
</organism>
<dbReference type="Pfam" id="PF03126">
    <property type="entry name" value="Plus-3"/>
    <property type="match status" value="1"/>
</dbReference>
<feature type="compositionally biased region" description="Low complexity" evidence="5">
    <location>
        <begin position="139"/>
        <end position="150"/>
    </location>
</feature>
<dbReference type="Gene3D" id="3.90.70.200">
    <property type="entry name" value="Plus-3 domain"/>
    <property type="match status" value="1"/>
</dbReference>
<dbReference type="SUPFAM" id="SSF159042">
    <property type="entry name" value="Plus3-like"/>
    <property type="match status" value="1"/>
</dbReference>
<name>A0A9P6W8W9_RHOMI</name>
<protein>
    <recommendedName>
        <fullName evidence="6">Plus3 domain-containing protein</fullName>
    </recommendedName>
</protein>
<evidence type="ECO:0000313" key="7">
    <source>
        <dbReference type="EMBL" id="KAG0667248.1"/>
    </source>
</evidence>
<feature type="domain" description="Plus3" evidence="6">
    <location>
        <begin position="264"/>
        <end position="396"/>
    </location>
</feature>
<dbReference type="PANTHER" id="PTHR13115">
    <property type="entry name" value="RNA POLYMERASE-ASSOCIATED PROTEIN RTF1 HOMOLOG"/>
    <property type="match status" value="1"/>
</dbReference>
<dbReference type="PANTHER" id="PTHR13115:SF8">
    <property type="entry name" value="RNA POLYMERASE-ASSOCIATED PROTEIN RTF1 HOMOLOG"/>
    <property type="match status" value="1"/>
</dbReference>
<dbReference type="PROSITE" id="PS51360">
    <property type="entry name" value="PLUS3"/>
    <property type="match status" value="1"/>
</dbReference>
<dbReference type="AlphaFoldDB" id="A0A9P6W8W9"/>
<reference evidence="7 8" key="1">
    <citation type="submission" date="2020-11" db="EMBL/GenBank/DDBJ databases">
        <title>Kefir isolates.</title>
        <authorList>
            <person name="Marcisauskas S."/>
            <person name="Kim Y."/>
            <person name="Blasche S."/>
        </authorList>
    </citation>
    <scope>NUCLEOTIDE SEQUENCE [LARGE SCALE GENOMIC DNA]</scope>
    <source>
        <strain evidence="7 8">KR</strain>
    </source>
</reference>
<dbReference type="GO" id="GO:0003677">
    <property type="term" value="F:DNA binding"/>
    <property type="evidence" value="ECO:0007669"/>
    <property type="project" value="InterPro"/>
</dbReference>
<comment type="subcellular location">
    <subcellularLocation>
        <location evidence="1">Nucleus</location>
    </subcellularLocation>
</comment>
<feature type="compositionally biased region" description="Polar residues" evidence="5">
    <location>
        <begin position="550"/>
        <end position="559"/>
    </location>
</feature>
<sequence>MDIDDELLGLAEGTTTSKSRRSKSSKRKRPVEESSENDDSASDMDMSASDSDAPAAAPAASSSRSKGGRVKSAAQVDDSDDDADAQVRATDENPYPVEGIYKDEAERERVSMLPELEREDFIATRQEEVTSRRMRQDVAQMAARSAGAAAGPNKKKRMAVTTSDGDDDDDDYGTGESMSRSTRSRKTTGSSKTKSEGIEKLKQSRAAKGKKKQAKTSDSDSDYDDAPKKSRRRAASDYSGSDMDQSSDDGRPKKGRSTKSGPPIASYDELRGCQATRSHLADMCRAPFFETWVQDVWVRCPVEDVPGQQERKYRLYQVTGVKHRDVYRVEGISTDIVLNLRYGKGLTSIRMDAVSNATATPDEYQRMVATFKADKAELPTPVQAKKRKEELQKHKSYQLTEEDISAQLAAKKVRPVGAQARARLVMELTDAKRANNLEEVARIQEQLAELDGPVKDRDDVDRAKRINDRNRAANREEIKRAEARSQEERRRQVEALMRGDTNVKIDKSARVKTVPKHTYDSRPATPGGSGASTPLPPGATAPVAPGTPGSQQVTGQNGTPRPKASKIESVVASRVQLSVDLDF</sequence>
<keyword evidence="4" id="KW-0539">Nucleus</keyword>
<dbReference type="InterPro" id="IPR036128">
    <property type="entry name" value="Plus3-like_sf"/>
</dbReference>
<gene>
    <name evidence="7" type="ORF">C6P46_002660</name>
</gene>
<proteinExistence type="predicted"/>
<feature type="compositionally biased region" description="Acidic residues" evidence="5">
    <location>
        <begin position="33"/>
        <end position="42"/>
    </location>
</feature>
<feature type="compositionally biased region" description="Basic residues" evidence="5">
    <location>
        <begin position="203"/>
        <end position="214"/>
    </location>
</feature>
<feature type="compositionally biased region" description="Low complexity" evidence="5">
    <location>
        <begin position="174"/>
        <end position="192"/>
    </location>
</feature>
<dbReference type="InterPro" id="IPR004343">
    <property type="entry name" value="Plus-3_dom"/>
</dbReference>
<feature type="compositionally biased region" description="Low complexity" evidence="5">
    <location>
        <begin position="540"/>
        <end position="549"/>
    </location>
</feature>
<feature type="compositionally biased region" description="Low complexity" evidence="5">
    <location>
        <begin position="43"/>
        <end position="63"/>
    </location>
</feature>
<feature type="compositionally biased region" description="Acidic residues" evidence="5">
    <location>
        <begin position="164"/>
        <end position="173"/>
    </location>
</feature>
<dbReference type="Proteomes" id="UP000777482">
    <property type="component" value="Unassembled WGS sequence"/>
</dbReference>
<dbReference type="SMART" id="SM00719">
    <property type="entry name" value="Plus3"/>
    <property type="match status" value="1"/>
</dbReference>
<feature type="region of interest" description="Disordered" evidence="5">
    <location>
        <begin position="123"/>
        <end position="268"/>
    </location>
</feature>
<feature type="region of interest" description="Disordered" evidence="5">
    <location>
        <begin position="476"/>
        <end position="572"/>
    </location>
</feature>